<reference evidence="2 3" key="1">
    <citation type="submission" date="2020-08" db="EMBL/GenBank/DDBJ databases">
        <authorList>
            <person name="Newling K."/>
            <person name="Davey J."/>
            <person name="Forrester S."/>
        </authorList>
    </citation>
    <scope>NUCLEOTIDE SEQUENCE [LARGE SCALE GENOMIC DNA]</scope>
    <source>
        <strain evidence="3">Crithidia deanei Carvalho (ATCC PRA-265)</strain>
    </source>
</reference>
<keyword evidence="3" id="KW-1185">Reference proteome</keyword>
<evidence type="ECO:0000313" key="3">
    <source>
        <dbReference type="Proteomes" id="UP000515908"/>
    </source>
</evidence>
<feature type="compositionally biased region" description="Pro residues" evidence="1">
    <location>
        <begin position="1"/>
        <end position="10"/>
    </location>
</feature>
<evidence type="ECO:0000313" key="2">
    <source>
        <dbReference type="EMBL" id="CAD2215670.1"/>
    </source>
</evidence>
<organism evidence="2 3">
    <name type="scientific">Angomonas deanei</name>
    <dbReference type="NCBI Taxonomy" id="59799"/>
    <lineage>
        <taxon>Eukaryota</taxon>
        <taxon>Discoba</taxon>
        <taxon>Euglenozoa</taxon>
        <taxon>Kinetoplastea</taxon>
        <taxon>Metakinetoplastina</taxon>
        <taxon>Trypanosomatida</taxon>
        <taxon>Trypanosomatidae</taxon>
        <taxon>Strigomonadinae</taxon>
        <taxon>Angomonas</taxon>
    </lineage>
</organism>
<accession>A0A7G2C772</accession>
<dbReference type="Proteomes" id="UP000515908">
    <property type="component" value="Chromosome 05"/>
</dbReference>
<dbReference type="VEuPathDB" id="TriTrypDB:ADEAN_000312500"/>
<feature type="region of interest" description="Disordered" evidence="1">
    <location>
        <begin position="1"/>
        <end position="28"/>
    </location>
</feature>
<dbReference type="EMBL" id="LR877149">
    <property type="protein sequence ID" value="CAD2215670.1"/>
    <property type="molecule type" value="Genomic_DNA"/>
</dbReference>
<protein>
    <submittedName>
        <fullName evidence="2">Uncharacterized protein</fullName>
    </submittedName>
</protein>
<proteinExistence type="predicted"/>
<evidence type="ECO:0000256" key="1">
    <source>
        <dbReference type="SAM" id="MobiDB-lite"/>
    </source>
</evidence>
<name>A0A7G2C772_9TRYP</name>
<gene>
    <name evidence="2" type="ORF">ADEAN_000312500</name>
</gene>
<sequence length="73" mass="7867">MVFLLPPPSRGAPGPRGQFGQRAPPPPPGWISPARPVFVLCFGVPPLLCNLRPSCFRLAVPTEEGIFAPTWFG</sequence>
<dbReference type="AlphaFoldDB" id="A0A7G2C772"/>